<evidence type="ECO:0000313" key="1">
    <source>
        <dbReference type="EMBL" id="GAH63187.1"/>
    </source>
</evidence>
<sequence>MEEKMDLIPIKVPPSLKRRLETAAEVEGTTVSVFIKNMLTMALTEEAGFTPLSAMKLQRINLWGMFSQRALSLENKMLNLVMVMNLAVRVGQKEKAEEHNKMLKDAGKEILWIDEALKLIAEGKWSKFYSYIEKGYPWRESG</sequence>
<reference evidence="1" key="1">
    <citation type="journal article" date="2014" name="Front. Microbiol.">
        <title>High frequency of phylogenetically diverse reductive dehalogenase-homologous genes in deep subseafloor sedimentary metagenomes.</title>
        <authorList>
            <person name="Kawai M."/>
            <person name="Futagami T."/>
            <person name="Toyoda A."/>
            <person name="Takaki Y."/>
            <person name="Nishi S."/>
            <person name="Hori S."/>
            <person name="Arai W."/>
            <person name="Tsubouchi T."/>
            <person name="Morono Y."/>
            <person name="Uchiyama I."/>
            <person name="Ito T."/>
            <person name="Fujiyama A."/>
            <person name="Inagaki F."/>
            <person name="Takami H."/>
        </authorList>
    </citation>
    <scope>NUCLEOTIDE SEQUENCE</scope>
    <source>
        <strain evidence="1">Expedition CK06-06</strain>
    </source>
</reference>
<organism evidence="1">
    <name type="scientific">marine sediment metagenome</name>
    <dbReference type="NCBI Taxonomy" id="412755"/>
    <lineage>
        <taxon>unclassified sequences</taxon>
        <taxon>metagenomes</taxon>
        <taxon>ecological metagenomes</taxon>
    </lineage>
</organism>
<comment type="caution">
    <text evidence="1">The sequence shown here is derived from an EMBL/GenBank/DDBJ whole genome shotgun (WGS) entry which is preliminary data.</text>
</comment>
<accession>X1H185</accession>
<protein>
    <submittedName>
        <fullName evidence="1">Uncharacterized protein</fullName>
    </submittedName>
</protein>
<dbReference type="EMBL" id="BARU01029081">
    <property type="protein sequence ID" value="GAH63187.1"/>
    <property type="molecule type" value="Genomic_DNA"/>
</dbReference>
<dbReference type="AlphaFoldDB" id="X1H185"/>
<proteinExistence type="predicted"/>
<name>X1H185_9ZZZZ</name>
<gene>
    <name evidence="1" type="ORF">S03H2_46332</name>
</gene>